<sequence length="546" mass="61775">MKRYMYGLGIMVGMLGCVVSRSSEEIELAKRTVTIEKLRQHTEILADDSCQGRKPFSEGAQRAVNYIAGQMKEIGLKPFRGNSYLQEVPLVLSVTEVSPEMCLRTPKQNRILRRSDDFIAFTARIEPSIEIEEAELVFAGYGIVAPEYGKNDYAGIENPQNKIAVVLINDPGLGKGDDSYFKGDVMTYYGRWTYKFEEGARQGLKGVLIIHESYGAGYPWSVPQNSAKAKLYIDEDQQNYTCALTGWLQADVAGTLLEDCGLELEKLKEAAKLPEFHPFSLKSFVSVSLKNKFVKQTSPNVIGYIEGSGKTDESIVYLAHWDHLGYGTPIDGDSIINGATDNATAVAWLLETARCFHALKEKPRRNVIFLSPTCEETGFWGTKYYVDHPLFPITKIAAVINLDVIPLWGENKDVTITGYGHSTLDESVAELASAYDRYVLPDPDAHNGMFYRSDHFPFVQKGIPAMFAKGWNDNRRHGKEWAKEKIKHYWIEIYHKPTDQTHPETDDYGGLMQEVKLFFDLGYLWANTEDYPQWKPESEFARILER</sequence>
<dbReference type="GO" id="GO:0046872">
    <property type="term" value="F:metal ion binding"/>
    <property type="evidence" value="ECO:0007669"/>
    <property type="project" value="UniProtKB-KW"/>
</dbReference>
<evidence type="ECO:0000256" key="6">
    <source>
        <dbReference type="ARBA" id="ARBA00022833"/>
    </source>
</evidence>
<evidence type="ECO:0000313" key="8">
    <source>
        <dbReference type="EMBL" id="EHP49315.1"/>
    </source>
</evidence>
<keyword evidence="4" id="KW-0732">Signal</keyword>
<dbReference type="EMBL" id="ADMC01000014">
    <property type="protein sequence ID" value="EHP49315.1"/>
    <property type="molecule type" value="Genomic_DNA"/>
</dbReference>
<dbReference type="Gene3D" id="3.40.630.10">
    <property type="entry name" value="Zn peptidases"/>
    <property type="match status" value="2"/>
</dbReference>
<protein>
    <recommendedName>
        <fullName evidence="7">Peptidase M28 domain-containing protein</fullName>
    </recommendedName>
</protein>
<keyword evidence="1" id="KW-0031">Aminopeptidase</keyword>
<keyword evidence="3" id="KW-0479">Metal-binding</keyword>
<evidence type="ECO:0000313" key="9">
    <source>
        <dbReference type="Proteomes" id="UP000004892"/>
    </source>
</evidence>
<evidence type="ECO:0000256" key="5">
    <source>
        <dbReference type="ARBA" id="ARBA00022801"/>
    </source>
</evidence>
<evidence type="ECO:0000256" key="1">
    <source>
        <dbReference type="ARBA" id="ARBA00022438"/>
    </source>
</evidence>
<dbReference type="Proteomes" id="UP000004892">
    <property type="component" value="Unassembled WGS sequence"/>
</dbReference>
<proteinExistence type="predicted"/>
<keyword evidence="9" id="KW-1185">Reference proteome</keyword>
<dbReference type="SUPFAM" id="SSF53187">
    <property type="entry name" value="Zn-dependent exopeptidases"/>
    <property type="match status" value="1"/>
</dbReference>
<evidence type="ECO:0000256" key="2">
    <source>
        <dbReference type="ARBA" id="ARBA00022670"/>
    </source>
</evidence>
<dbReference type="InterPro" id="IPR045175">
    <property type="entry name" value="M28_fam"/>
</dbReference>
<dbReference type="InterPro" id="IPR007484">
    <property type="entry name" value="Peptidase_M28"/>
</dbReference>
<dbReference type="GO" id="GO:0008235">
    <property type="term" value="F:metalloexopeptidase activity"/>
    <property type="evidence" value="ECO:0007669"/>
    <property type="project" value="InterPro"/>
</dbReference>
<feature type="domain" description="Peptidase M28" evidence="7">
    <location>
        <begin position="300"/>
        <end position="502"/>
    </location>
</feature>
<dbReference type="HOGENOM" id="CLU_019932_2_1_10"/>
<dbReference type="GeneID" id="98068438"/>
<dbReference type="PATRIC" id="fig|742817.3.peg.889"/>
<evidence type="ECO:0000256" key="4">
    <source>
        <dbReference type="ARBA" id="ARBA00022729"/>
    </source>
</evidence>
<comment type="caution">
    <text evidence="8">The sequence shown here is derived from an EMBL/GenBank/DDBJ whole genome shotgun (WGS) entry which is preliminary data.</text>
</comment>
<keyword evidence="5" id="KW-0378">Hydrolase</keyword>
<dbReference type="Pfam" id="PF04389">
    <property type="entry name" value="Peptidase_M28"/>
    <property type="match status" value="1"/>
</dbReference>
<dbReference type="eggNOG" id="COG2234">
    <property type="taxonomic scope" value="Bacteria"/>
</dbReference>
<keyword evidence="2" id="KW-0645">Protease</keyword>
<gene>
    <name evidence="8" type="ORF">HMPREF9449_00833</name>
</gene>
<dbReference type="STRING" id="742817.HMPREF9449_00833"/>
<dbReference type="GO" id="GO:0004177">
    <property type="term" value="F:aminopeptidase activity"/>
    <property type="evidence" value="ECO:0007669"/>
    <property type="project" value="UniProtKB-KW"/>
</dbReference>
<dbReference type="AlphaFoldDB" id="H1DEZ7"/>
<dbReference type="PANTHER" id="PTHR12147">
    <property type="entry name" value="METALLOPEPTIDASE M28 FAMILY MEMBER"/>
    <property type="match status" value="1"/>
</dbReference>
<name>H1DEZ7_9BACT</name>
<dbReference type="RefSeq" id="WP_009135981.1">
    <property type="nucleotide sequence ID" value="NZ_JH594596.1"/>
</dbReference>
<dbReference type="PANTHER" id="PTHR12147:SF56">
    <property type="entry name" value="AMINOPEPTIDASE YDR415C-RELATED"/>
    <property type="match status" value="1"/>
</dbReference>
<keyword evidence="6" id="KW-0862">Zinc</keyword>
<dbReference type="GO" id="GO:0006508">
    <property type="term" value="P:proteolysis"/>
    <property type="evidence" value="ECO:0007669"/>
    <property type="project" value="UniProtKB-KW"/>
</dbReference>
<dbReference type="PROSITE" id="PS51257">
    <property type="entry name" value="PROKAR_LIPOPROTEIN"/>
    <property type="match status" value="1"/>
</dbReference>
<organism evidence="8 9">
    <name type="scientific">Odoribacter laneus YIT 12061</name>
    <dbReference type="NCBI Taxonomy" id="742817"/>
    <lineage>
        <taxon>Bacteria</taxon>
        <taxon>Pseudomonadati</taxon>
        <taxon>Bacteroidota</taxon>
        <taxon>Bacteroidia</taxon>
        <taxon>Bacteroidales</taxon>
        <taxon>Odoribacteraceae</taxon>
        <taxon>Odoribacter</taxon>
    </lineage>
</organism>
<evidence type="ECO:0000259" key="7">
    <source>
        <dbReference type="Pfam" id="PF04389"/>
    </source>
</evidence>
<reference evidence="8 9" key="1">
    <citation type="submission" date="2012-01" db="EMBL/GenBank/DDBJ databases">
        <title>The Genome Sequence of Odoribacter laneus YIT 12061.</title>
        <authorList>
            <consortium name="The Broad Institute Genome Sequencing Platform"/>
            <person name="Earl A."/>
            <person name="Ward D."/>
            <person name="Feldgarden M."/>
            <person name="Gevers D."/>
            <person name="Morotomi M."/>
            <person name="Young S.K."/>
            <person name="Zeng Q."/>
            <person name="Gargeya S."/>
            <person name="Fitzgerald M."/>
            <person name="Haas B."/>
            <person name="Abouelleil A."/>
            <person name="Alvarado L."/>
            <person name="Arachchi H.M."/>
            <person name="Berlin A."/>
            <person name="Chapman S.B."/>
            <person name="Gearin G."/>
            <person name="Goldberg J."/>
            <person name="Griggs A."/>
            <person name="Gujja S."/>
            <person name="Hansen M."/>
            <person name="Heiman D."/>
            <person name="Howarth C."/>
            <person name="Larimer J."/>
            <person name="Lui A."/>
            <person name="MacDonald P.J.P."/>
            <person name="McCowen C."/>
            <person name="Montmayeur A."/>
            <person name="Murphy C."/>
            <person name="Neiman D."/>
            <person name="Pearson M."/>
            <person name="Priest M."/>
            <person name="Roberts A."/>
            <person name="Saif S."/>
            <person name="Shea T."/>
            <person name="Sisk P."/>
            <person name="Stolte C."/>
            <person name="Sykes S."/>
            <person name="Wortman J."/>
            <person name="Nusbaum C."/>
            <person name="Birren B."/>
        </authorList>
    </citation>
    <scope>NUCLEOTIDE SEQUENCE [LARGE SCALE GENOMIC DNA]</scope>
    <source>
        <strain evidence="8 9">YIT 12061</strain>
    </source>
</reference>
<evidence type="ECO:0000256" key="3">
    <source>
        <dbReference type="ARBA" id="ARBA00022723"/>
    </source>
</evidence>
<accession>H1DEZ7</accession>